<evidence type="ECO:0000313" key="1">
    <source>
        <dbReference type="EMBL" id="CAG6768626.1"/>
    </source>
</evidence>
<sequence>MMWNTVMVKIWELSSSNKNTQCQQREVGSHWFPSVVMNFSCQRVPITTQCGNYQVPPKTHNVNRGRLVLTGFPQCCHMNSSCQRVPITTQCGNYEVPAKTSSSTKIQFPPICPHIQIPTKNKEKLI</sequence>
<protein>
    <submittedName>
        <fullName evidence="1">Uncharacterized protein</fullName>
    </submittedName>
</protein>
<name>A0A8D9EWL6_9HEMI</name>
<reference evidence="1" key="1">
    <citation type="submission" date="2021-05" db="EMBL/GenBank/DDBJ databases">
        <authorList>
            <person name="Alioto T."/>
            <person name="Alioto T."/>
            <person name="Gomez Garrido J."/>
        </authorList>
    </citation>
    <scope>NUCLEOTIDE SEQUENCE</scope>
</reference>
<proteinExistence type="predicted"/>
<dbReference type="EMBL" id="HBUF01576919">
    <property type="protein sequence ID" value="CAG6768626.1"/>
    <property type="molecule type" value="Transcribed_RNA"/>
</dbReference>
<dbReference type="AlphaFoldDB" id="A0A8D9EWL6"/>
<accession>A0A8D9EWL6</accession>
<organism evidence="1">
    <name type="scientific">Cacopsylla melanoneura</name>
    <dbReference type="NCBI Taxonomy" id="428564"/>
    <lineage>
        <taxon>Eukaryota</taxon>
        <taxon>Metazoa</taxon>
        <taxon>Ecdysozoa</taxon>
        <taxon>Arthropoda</taxon>
        <taxon>Hexapoda</taxon>
        <taxon>Insecta</taxon>
        <taxon>Pterygota</taxon>
        <taxon>Neoptera</taxon>
        <taxon>Paraneoptera</taxon>
        <taxon>Hemiptera</taxon>
        <taxon>Sternorrhyncha</taxon>
        <taxon>Psylloidea</taxon>
        <taxon>Psyllidae</taxon>
        <taxon>Psyllinae</taxon>
        <taxon>Cacopsylla</taxon>
    </lineage>
</organism>